<protein>
    <submittedName>
        <fullName evidence="2">7-deoxyloganetin glucosyltransferase</fullName>
    </submittedName>
</protein>
<dbReference type="GO" id="GO:0080043">
    <property type="term" value="F:quercetin 3-O-glucosyltransferase activity"/>
    <property type="evidence" value="ECO:0007669"/>
    <property type="project" value="TreeGrafter"/>
</dbReference>
<gene>
    <name evidence="2" type="ORF">POM88_012481</name>
</gene>
<evidence type="ECO:0000313" key="3">
    <source>
        <dbReference type="Proteomes" id="UP001237642"/>
    </source>
</evidence>
<evidence type="ECO:0000313" key="2">
    <source>
        <dbReference type="EMBL" id="KAK1393425.1"/>
    </source>
</evidence>
<sequence length="168" mass="18799">MTNQKRPKIILVPYPAQGHVTPIVNLASLLARQSFQPVVVTPEFIHRSISHQIGRGTEISFIGIPDGIQEGSPRDFFAMERAMENILPKYLEKLVEKSRKDEEDGGGVIAYFIVDLLASWAIKVGWQCGIPVAGFWPAMVETYHLIAAIPDMIRTGFISDTGEFLYLR</sequence>
<dbReference type="PANTHER" id="PTHR11926:SF1402">
    <property type="entry name" value="GLYCOSYLTRANSFERASE"/>
    <property type="match status" value="1"/>
</dbReference>
<comment type="similarity">
    <text evidence="1">Belongs to the UDP-glycosyltransferase family.</text>
</comment>
<reference evidence="2" key="2">
    <citation type="submission" date="2023-05" db="EMBL/GenBank/DDBJ databases">
        <authorList>
            <person name="Schelkunov M.I."/>
        </authorList>
    </citation>
    <scope>NUCLEOTIDE SEQUENCE</scope>
    <source>
        <strain evidence="2">Hsosn_3</strain>
        <tissue evidence="2">Leaf</tissue>
    </source>
</reference>
<dbReference type="SUPFAM" id="SSF53756">
    <property type="entry name" value="UDP-Glycosyltransferase/glycogen phosphorylase"/>
    <property type="match status" value="1"/>
</dbReference>
<dbReference type="Gene3D" id="3.40.50.2000">
    <property type="entry name" value="Glycogen Phosphorylase B"/>
    <property type="match status" value="1"/>
</dbReference>
<dbReference type="EMBL" id="JAUIZM010000003">
    <property type="protein sequence ID" value="KAK1393425.1"/>
    <property type="molecule type" value="Genomic_DNA"/>
</dbReference>
<evidence type="ECO:0000256" key="1">
    <source>
        <dbReference type="ARBA" id="ARBA00009995"/>
    </source>
</evidence>
<dbReference type="Proteomes" id="UP001237642">
    <property type="component" value="Unassembled WGS sequence"/>
</dbReference>
<organism evidence="2 3">
    <name type="scientific">Heracleum sosnowskyi</name>
    <dbReference type="NCBI Taxonomy" id="360622"/>
    <lineage>
        <taxon>Eukaryota</taxon>
        <taxon>Viridiplantae</taxon>
        <taxon>Streptophyta</taxon>
        <taxon>Embryophyta</taxon>
        <taxon>Tracheophyta</taxon>
        <taxon>Spermatophyta</taxon>
        <taxon>Magnoliopsida</taxon>
        <taxon>eudicotyledons</taxon>
        <taxon>Gunneridae</taxon>
        <taxon>Pentapetalae</taxon>
        <taxon>asterids</taxon>
        <taxon>campanulids</taxon>
        <taxon>Apiales</taxon>
        <taxon>Apiaceae</taxon>
        <taxon>Apioideae</taxon>
        <taxon>apioid superclade</taxon>
        <taxon>Tordylieae</taxon>
        <taxon>Tordyliinae</taxon>
        <taxon>Heracleum</taxon>
    </lineage>
</organism>
<name>A0AAD8IWV2_9APIA</name>
<reference evidence="2" key="1">
    <citation type="submission" date="2023-02" db="EMBL/GenBank/DDBJ databases">
        <title>Genome of toxic invasive species Heracleum sosnowskyi carries increased number of genes despite the absence of recent whole-genome duplications.</title>
        <authorList>
            <person name="Schelkunov M."/>
            <person name="Shtratnikova V."/>
            <person name="Makarenko M."/>
            <person name="Klepikova A."/>
            <person name="Omelchenko D."/>
            <person name="Novikova G."/>
            <person name="Obukhova E."/>
            <person name="Bogdanov V."/>
            <person name="Penin A."/>
            <person name="Logacheva M."/>
        </authorList>
    </citation>
    <scope>NUCLEOTIDE SEQUENCE</scope>
    <source>
        <strain evidence="2">Hsosn_3</strain>
        <tissue evidence="2">Leaf</tissue>
    </source>
</reference>
<dbReference type="AlphaFoldDB" id="A0AAD8IWV2"/>
<accession>A0AAD8IWV2</accession>
<keyword evidence="3" id="KW-1185">Reference proteome</keyword>
<dbReference type="GO" id="GO:0080044">
    <property type="term" value="F:quercetin 7-O-glucosyltransferase activity"/>
    <property type="evidence" value="ECO:0007669"/>
    <property type="project" value="TreeGrafter"/>
</dbReference>
<comment type="caution">
    <text evidence="2">The sequence shown here is derived from an EMBL/GenBank/DDBJ whole genome shotgun (WGS) entry which is preliminary data.</text>
</comment>
<dbReference type="PANTHER" id="PTHR11926">
    <property type="entry name" value="GLUCOSYL/GLUCURONOSYL TRANSFERASES"/>
    <property type="match status" value="1"/>
</dbReference>
<proteinExistence type="inferred from homology"/>